<evidence type="ECO:0000256" key="3">
    <source>
        <dbReference type="SAM" id="SignalP"/>
    </source>
</evidence>
<evidence type="ECO:0000313" key="5">
    <source>
        <dbReference type="EMBL" id="TCS60198.1"/>
    </source>
</evidence>
<dbReference type="PANTHER" id="PTHR30290:SF65">
    <property type="entry name" value="MONOACYL PHOSPHATIDYLINOSITOL TETRAMANNOSIDE-BINDING PROTEIN LPQW-RELATED"/>
    <property type="match status" value="1"/>
</dbReference>
<dbReference type="AlphaFoldDB" id="A0A4R3J2Z9"/>
<dbReference type="Gene3D" id="3.40.190.10">
    <property type="entry name" value="Periplasmic binding protein-like II"/>
    <property type="match status" value="1"/>
</dbReference>
<organism evidence="5 6">
    <name type="scientific">Primorskyibacter sedentarius</name>
    <dbReference type="NCBI Taxonomy" id="745311"/>
    <lineage>
        <taxon>Bacteria</taxon>
        <taxon>Pseudomonadati</taxon>
        <taxon>Pseudomonadota</taxon>
        <taxon>Alphaproteobacteria</taxon>
        <taxon>Rhodobacterales</taxon>
        <taxon>Roseobacteraceae</taxon>
        <taxon>Primorskyibacter</taxon>
    </lineage>
</organism>
<comment type="caution">
    <text evidence="5">The sequence shown here is derived from an EMBL/GenBank/DDBJ whole genome shotgun (WGS) entry which is preliminary data.</text>
</comment>
<dbReference type="RefSeq" id="WP_132247252.1">
    <property type="nucleotide sequence ID" value="NZ_SLZU01000015.1"/>
</dbReference>
<keyword evidence="6" id="KW-1185">Reference proteome</keyword>
<proteinExistence type="inferred from homology"/>
<dbReference type="GO" id="GO:0015833">
    <property type="term" value="P:peptide transport"/>
    <property type="evidence" value="ECO:0007669"/>
    <property type="project" value="TreeGrafter"/>
</dbReference>
<dbReference type="SUPFAM" id="SSF53850">
    <property type="entry name" value="Periplasmic binding protein-like II"/>
    <property type="match status" value="1"/>
</dbReference>
<dbReference type="Proteomes" id="UP000295696">
    <property type="component" value="Unassembled WGS sequence"/>
</dbReference>
<dbReference type="InterPro" id="IPR039424">
    <property type="entry name" value="SBP_5"/>
</dbReference>
<dbReference type="PIRSF" id="PIRSF002741">
    <property type="entry name" value="MppA"/>
    <property type="match status" value="1"/>
</dbReference>
<reference evidence="5 6" key="1">
    <citation type="submission" date="2019-03" db="EMBL/GenBank/DDBJ databases">
        <title>Genomic Encyclopedia of Type Strains, Phase IV (KMG-IV): sequencing the most valuable type-strain genomes for metagenomic binning, comparative biology and taxonomic classification.</title>
        <authorList>
            <person name="Goeker M."/>
        </authorList>
    </citation>
    <scope>NUCLEOTIDE SEQUENCE [LARGE SCALE GENOMIC DNA]</scope>
    <source>
        <strain evidence="5 6">DSM 104836</strain>
    </source>
</reference>
<sequence length="518" mass="56849">MMVTRRHTLTFLAASAAALSTPHVRAASSGRTVIRHPDYFNNFDPANFARHDEIITRNILAPLVRLKRQNSGGWTVEPQLAAAWNERSPTEIEFDLRAQSWSGGSSAITADDVAYSFKRIAGLTDPPLNALRARSWSGLTNVEVDDDKTLLVSMAGPVTGMMTGVLARGPGCVVSRERVEAMSGRQFTTRPGHSSGRYKIAYLDEMSHLDLDADPNWSGEQPEITGARFLVILSEQEAELRFRSGQIHHTEATPDVLKEKAQAFEEIAAEERDVVLTDVPTATVSYVAFNSTNGPLSDPSLRRAALLGIDPRTVLREGYGPNGAREATGVIADFVLGALPERLENFSPEEAQVLVREAAYFDEVVRIGARETKSEIEMAQSIASQLREIGIRTEVIARPAADFFADFQKNVYDLAIRRVAGQNLDGTSSLLAFTTENSGFFSLGFQNEEYNDIVEKASFTDNVEARVELMRTAQTILSDNSALLPIAQEKKLALSRGVRPAYYPDGSIGDLGDWLPLE</sequence>
<feature type="domain" description="Solute-binding protein family 5" evidence="4">
    <location>
        <begin position="75"/>
        <end position="437"/>
    </location>
</feature>
<gene>
    <name evidence="5" type="ORF">EDD52_11515</name>
</gene>
<protein>
    <submittedName>
        <fullName evidence="5">ABC-type transport system substrate-binding protein</fullName>
    </submittedName>
</protein>
<dbReference type="Pfam" id="PF00496">
    <property type="entry name" value="SBP_bac_5"/>
    <property type="match status" value="1"/>
</dbReference>
<dbReference type="Gene3D" id="3.10.105.10">
    <property type="entry name" value="Dipeptide-binding Protein, Domain 3"/>
    <property type="match status" value="1"/>
</dbReference>
<evidence type="ECO:0000256" key="2">
    <source>
        <dbReference type="ARBA" id="ARBA00005695"/>
    </source>
</evidence>
<comment type="subcellular location">
    <subcellularLocation>
        <location evidence="1">Periplasm</location>
    </subcellularLocation>
</comment>
<dbReference type="OrthoDB" id="9803988at2"/>
<evidence type="ECO:0000313" key="6">
    <source>
        <dbReference type="Proteomes" id="UP000295696"/>
    </source>
</evidence>
<comment type="similarity">
    <text evidence="2">Belongs to the bacterial solute-binding protein 5 family.</text>
</comment>
<evidence type="ECO:0000256" key="1">
    <source>
        <dbReference type="ARBA" id="ARBA00004418"/>
    </source>
</evidence>
<dbReference type="PANTHER" id="PTHR30290">
    <property type="entry name" value="PERIPLASMIC BINDING COMPONENT OF ABC TRANSPORTER"/>
    <property type="match status" value="1"/>
</dbReference>
<dbReference type="GO" id="GO:0043190">
    <property type="term" value="C:ATP-binding cassette (ABC) transporter complex"/>
    <property type="evidence" value="ECO:0007669"/>
    <property type="project" value="InterPro"/>
</dbReference>
<evidence type="ECO:0000259" key="4">
    <source>
        <dbReference type="Pfam" id="PF00496"/>
    </source>
</evidence>
<dbReference type="EMBL" id="SLZU01000015">
    <property type="protein sequence ID" value="TCS60198.1"/>
    <property type="molecule type" value="Genomic_DNA"/>
</dbReference>
<accession>A0A4R3J2Z9</accession>
<dbReference type="InterPro" id="IPR000914">
    <property type="entry name" value="SBP_5_dom"/>
</dbReference>
<dbReference type="InterPro" id="IPR030678">
    <property type="entry name" value="Peptide/Ni-bd"/>
</dbReference>
<dbReference type="CDD" id="cd00995">
    <property type="entry name" value="PBP2_NikA_DppA_OppA_like"/>
    <property type="match status" value="1"/>
</dbReference>
<name>A0A4R3J2Z9_9RHOB</name>
<keyword evidence="3" id="KW-0732">Signal</keyword>
<dbReference type="GO" id="GO:1904680">
    <property type="term" value="F:peptide transmembrane transporter activity"/>
    <property type="evidence" value="ECO:0007669"/>
    <property type="project" value="TreeGrafter"/>
</dbReference>
<feature type="chain" id="PRO_5020694392" evidence="3">
    <location>
        <begin position="27"/>
        <end position="518"/>
    </location>
</feature>
<dbReference type="GO" id="GO:0030288">
    <property type="term" value="C:outer membrane-bounded periplasmic space"/>
    <property type="evidence" value="ECO:0007669"/>
    <property type="project" value="UniProtKB-ARBA"/>
</dbReference>
<feature type="signal peptide" evidence="3">
    <location>
        <begin position="1"/>
        <end position="26"/>
    </location>
</feature>